<dbReference type="SUPFAM" id="SSF49785">
    <property type="entry name" value="Galactose-binding domain-like"/>
    <property type="match status" value="1"/>
</dbReference>
<organism evidence="7 8">
    <name type="scientific">Catellatospora citrea</name>
    <dbReference type="NCBI Taxonomy" id="53366"/>
    <lineage>
        <taxon>Bacteria</taxon>
        <taxon>Bacillati</taxon>
        <taxon>Actinomycetota</taxon>
        <taxon>Actinomycetes</taxon>
        <taxon>Micromonosporales</taxon>
        <taxon>Micromonosporaceae</taxon>
        <taxon>Catellatospora</taxon>
    </lineage>
</organism>
<dbReference type="Gene3D" id="2.60.120.260">
    <property type="entry name" value="Galactose-binding domain-like"/>
    <property type="match status" value="1"/>
</dbReference>
<dbReference type="GO" id="GO:0006508">
    <property type="term" value="P:proteolysis"/>
    <property type="evidence" value="ECO:0007669"/>
    <property type="project" value="UniProtKB-KW"/>
</dbReference>
<dbReference type="PANTHER" id="PTHR46943">
    <property type="entry name" value="PENTRAXIN-RELATED PROTEIN PTX3"/>
    <property type="match status" value="1"/>
</dbReference>
<dbReference type="InterPro" id="IPR008979">
    <property type="entry name" value="Galactose-bd-like_sf"/>
</dbReference>
<accession>A0A8J3P030</accession>
<dbReference type="Proteomes" id="UP000659904">
    <property type="component" value="Unassembled WGS sequence"/>
</dbReference>
<dbReference type="Gene3D" id="2.60.120.200">
    <property type="match status" value="4"/>
</dbReference>
<name>A0A8J3P030_9ACTN</name>
<keyword evidence="4" id="KW-1015">Disulfide bond</keyword>
<dbReference type="Pfam" id="PF13385">
    <property type="entry name" value="Laminin_G_3"/>
    <property type="match status" value="4"/>
</dbReference>
<dbReference type="SUPFAM" id="SSF49899">
    <property type="entry name" value="Concanavalin A-like lectins/glucanases"/>
    <property type="match status" value="4"/>
</dbReference>
<protein>
    <recommendedName>
        <fullName evidence="6">P/Homo B domain-containing protein</fullName>
    </recommendedName>
</protein>
<dbReference type="GO" id="GO:0006955">
    <property type="term" value="P:immune response"/>
    <property type="evidence" value="ECO:0007669"/>
    <property type="project" value="InterPro"/>
</dbReference>
<dbReference type="EMBL" id="BONH01000007">
    <property type="protein sequence ID" value="GIF96965.1"/>
    <property type="molecule type" value="Genomic_DNA"/>
</dbReference>
<dbReference type="PROSITE" id="PS51829">
    <property type="entry name" value="P_HOMO_B"/>
    <property type="match status" value="1"/>
</dbReference>
<sequence length="1740" mass="181366">MTANPDGTFTAVAHREPVRVRRGQGWVPVDTTLARRLDGTIAPVAAAADMVFSAGGDGPLATLRRDGGTLTLGWPGRLPAPVLAADTATYPEVLPGVDLVVRATATGYGEVLVVKTPQAARQQALSALRFALKGTGLSLGRDAAGNITATTAAGKRAVTGVQPWMWESSGATADRHGPGERARRLPMRQSFDGRTLTVVPDPALLRSPAASFPLYLDPAFNAGRLHWTMASSDLPNHTGWYDSTTVSARVGHDPKDVSDTDRFRSYFEMNTALMAGKHIISATFRILQKWAYSCTPETVSLWQTGPLTATTTWNNAPAMIRELGTVSSAKGSNAITSTCAEPGEIEFDATPAVVDAAAAGATTATVALRACESYQCHGAKTFDTNPALVVVYNTVPGAPSRLRTQSSLTCPATGDLYLSTATPHLEAQLDDADGGDLGQQVRGVFQWATAGGASVIGSKTTEFTAPGNRFAADVPAGAFADNAGYAWRVQAHDGVDAGPWSPWCNVRIDTTPPTAAPTVASTSYPENTTAGRQDQPGTFTFGAAGVSDVTAYRYGLNSDTPSVRVEAGTLGGSATVSIAPDRDWGNFLTVVSLDRAGNPGPPRTYSFAANPLNPAMMWLPFYEGSGDTAYDWAGGSGVYHDVTLAGGATWTEGRQGGALRFAGLPARATTAGPVVASDAGFTVMAWLRLSDDGASAAAVAGAGARNTGYELRYDRTSRRWAFQLPVSDADGAAVETVLSDTAAQPGIWTHLAGVFDADTGRIHLYVNGRNAGSATRGTRWNATGPLTLGCRRTAGNCTVPWLGDITEVKVFDFAAAPRKIGEEMQGELFGPEGAWQLDEGTGTVGSDSSGNGNAVALADGAAFTAAGRHGGGLRLDGTGGHAFTAGPVVRTDASFTVTAWAKLDRADTTVAAASQDGTHDSGFMLGYSAAPRGWTFTMNATDTPTGPNDADRALYPVPAQTGVWVHLAGVYDAEAAELRLYVDGQLAARTPSTTRWRAGGALQLGRWRSDGSPLGFWPGDLDDVRIVDRVMPDAEIRSTMNGDSYAPQARYELDEGTGAVSADGTGNGHTLALAGPAWSAGHRGGALRFDGVNDEAYTSTAVVRTDSSFTAMAWVRTTRTDVSQTVLSQDGVADSGFDLRLNATNRRWELAMARQDSATDNTVAVAYGKQAPLPNFWTHVAGVYDATRGELRLYVDGVLVATTGHRSDWNAAQPLQLGRSRVNGAVAGRFSGDIDEVRVMDRAASAAEIQGITGLNPHGGQWPLNDGGGTEAVDGFNNGNTLRLSPSGATWTTGINAGALAFNGSTGYAATPAAVLRTDASFTVAAWVRLDAAGGTTSAVSQDGVNATGVTLGYSSSAGRWRVMMHRADTTGSSEVSATSTSTPATGRWTHLAGVYDATAGQLRLYVNGQLETTVSHTSTWQAGGAVQVGRWRRGGAYTGYWNGRVDDVTVFNRAATAAEVLTIGGFPDAAPYGAVRLKLAHSGLCVGENSDGTLVQKACPTVLPSPSIEPLSPTAYAIRTFHPTYGTGCVAVSNNDFTGVGVYNVNCFDQGGLPFPLNFFDTQLAITPVVLPVRGYRITVPNYGDCLGITGNSMSAGAALMPLPCSATAAGQVFQIEPNPTGTKIFSGPPATLSSSTLLTPVTVWGVPGNAPNNLAVTVNVTVESRAGLRLTLLAPDGTAYPLATFSSGDTASNISATYRVNASSEVGNGIWKLEIRGLALWSEPGTLDGLFLAFPGTT</sequence>
<dbReference type="PANTHER" id="PTHR46943:SF1">
    <property type="entry name" value="PENTRAXIN-RELATED PROTEIN PTX3"/>
    <property type="match status" value="1"/>
</dbReference>
<feature type="region of interest" description="Disordered" evidence="5">
    <location>
        <begin position="515"/>
        <end position="536"/>
    </location>
</feature>
<evidence type="ECO:0000259" key="6">
    <source>
        <dbReference type="PROSITE" id="PS51829"/>
    </source>
</evidence>
<reference evidence="7 8" key="1">
    <citation type="submission" date="2021-01" db="EMBL/GenBank/DDBJ databases">
        <title>Whole genome shotgun sequence of Catellatospora citrea NBRC 14495.</title>
        <authorList>
            <person name="Komaki H."/>
            <person name="Tamura T."/>
        </authorList>
    </citation>
    <scope>NUCLEOTIDE SEQUENCE [LARGE SCALE GENOMIC DNA]</scope>
    <source>
        <strain evidence="7 8">NBRC 14495</strain>
    </source>
</reference>
<dbReference type="InterPro" id="IPR042837">
    <property type="entry name" value="PTX3"/>
</dbReference>
<evidence type="ECO:0000256" key="2">
    <source>
        <dbReference type="ARBA" id="ARBA00022729"/>
    </source>
</evidence>
<feature type="compositionally biased region" description="Polar residues" evidence="5">
    <location>
        <begin position="524"/>
        <end position="536"/>
    </location>
</feature>
<evidence type="ECO:0000256" key="4">
    <source>
        <dbReference type="ARBA" id="ARBA00023157"/>
    </source>
</evidence>
<evidence type="ECO:0000313" key="8">
    <source>
        <dbReference type="Proteomes" id="UP000659904"/>
    </source>
</evidence>
<keyword evidence="2" id="KW-0732">Signal</keyword>
<gene>
    <name evidence="7" type="ORF">Cci01nite_20590</name>
</gene>
<dbReference type="Pfam" id="PF01483">
    <property type="entry name" value="P_proprotein"/>
    <property type="match status" value="1"/>
</dbReference>
<dbReference type="InterPro" id="IPR006558">
    <property type="entry name" value="LamG-like"/>
</dbReference>
<comment type="caution">
    <text evidence="7">The sequence shown here is derived from an EMBL/GenBank/DDBJ whole genome shotgun (WGS) entry which is preliminary data.</text>
</comment>
<evidence type="ECO:0000256" key="3">
    <source>
        <dbReference type="ARBA" id="ARBA00022801"/>
    </source>
</evidence>
<dbReference type="NCBIfam" id="NF033679">
    <property type="entry name" value="DNRLRE_dom"/>
    <property type="match status" value="1"/>
</dbReference>
<dbReference type="GO" id="GO:0004252">
    <property type="term" value="F:serine-type endopeptidase activity"/>
    <property type="evidence" value="ECO:0007669"/>
    <property type="project" value="InterPro"/>
</dbReference>
<keyword evidence="8" id="KW-1185">Reference proteome</keyword>
<dbReference type="InterPro" id="IPR002884">
    <property type="entry name" value="P_dom"/>
</dbReference>
<evidence type="ECO:0000313" key="7">
    <source>
        <dbReference type="EMBL" id="GIF96965.1"/>
    </source>
</evidence>
<evidence type="ECO:0000256" key="5">
    <source>
        <dbReference type="SAM" id="MobiDB-lite"/>
    </source>
</evidence>
<dbReference type="SMART" id="SM00560">
    <property type="entry name" value="LamGL"/>
    <property type="match status" value="4"/>
</dbReference>
<evidence type="ECO:0000256" key="1">
    <source>
        <dbReference type="ARBA" id="ARBA00022670"/>
    </source>
</evidence>
<proteinExistence type="predicted"/>
<dbReference type="InterPro" id="IPR013320">
    <property type="entry name" value="ConA-like_dom_sf"/>
</dbReference>
<keyword evidence="1" id="KW-0645">Protease</keyword>
<keyword evidence="3" id="KW-0378">Hydrolase</keyword>
<feature type="domain" description="P/Homo B" evidence="6">
    <location>
        <begin position="1609"/>
        <end position="1740"/>
    </location>
</feature>